<reference evidence="1" key="1">
    <citation type="submission" date="2021-01" db="EMBL/GenBank/DDBJ databases">
        <authorList>
            <person name="Corre E."/>
            <person name="Pelletier E."/>
            <person name="Niang G."/>
            <person name="Scheremetjew M."/>
            <person name="Finn R."/>
            <person name="Kale V."/>
            <person name="Holt S."/>
            <person name="Cochrane G."/>
            <person name="Meng A."/>
            <person name="Brown T."/>
            <person name="Cohen L."/>
        </authorList>
    </citation>
    <scope>NUCLEOTIDE SEQUENCE</scope>
    <source>
        <strain evidence="1">SAG 36.94</strain>
    </source>
</reference>
<sequence>MQGLRRCAGPALMWVENSMGGSMVSTSFCPALSSFLPPSRSLSGHVADGDLGRAWKDKESAQEAEYFSKHDQEVLMKLAAKARNMSTPTGEQLAQKKDTLAGILQKHGVTPTDPLLDDILAFKYGKY</sequence>
<organism evidence="1">
    <name type="scientific">Compsopogon caeruleus</name>
    <dbReference type="NCBI Taxonomy" id="31354"/>
    <lineage>
        <taxon>Eukaryota</taxon>
        <taxon>Rhodophyta</taxon>
        <taxon>Compsopogonophyceae</taxon>
        <taxon>Compsopogonales</taxon>
        <taxon>Compsopogonaceae</taxon>
        <taxon>Compsopogon</taxon>
    </lineage>
</organism>
<name>A0A7S1XCJ7_9RHOD</name>
<protein>
    <submittedName>
        <fullName evidence="1">Uncharacterized protein</fullName>
    </submittedName>
</protein>
<dbReference type="AlphaFoldDB" id="A0A7S1XCJ7"/>
<evidence type="ECO:0000313" key="1">
    <source>
        <dbReference type="EMBL" id="CAD9229798.1"/>
    </source>
</evidence>
<gene>
    <name evidence="1" type="ORF">CCAE0312_LOCUS2211</name>
</gene>
<proteinExistence type="predicted"/>
<accession>A0A7S1XCJ7</accession>
<dbReference type="EMBL" id="HBGH01003997">
    <property type="protein sequence ID" value="CAD9229798.1"/>
    <property type="molecule type" value="Transcribed_RNA"/>
</dbReference>